<protein>
    <submittedName>
        <fullName evidence="2">Retrovirus-related Pol polyprotein from transposon TNT 1-94</fullName>
    </submittedName>
</protein>
<dbReference type="SUPFAM" id="SSF56672">
    <property type="entry name" value="DNA/RNA polymerases"/>
    <property type="match status" value="1"/>
</dbReference>
<dbReference type="STRING" id="3821.A0A151RIF6"/>
<organism evidence="2 3">
    <name type="scientific">Cajanus cajan</name>
    <name type="common">Pigeon pea</name>
    <name type="synonym">Cajanus indicus</name>
    <dbReference type="NCBI Taxonomy" id="3821"/>
    <lineage>
        <taxon>Eukaryota</taxon>
        <taxon>Viridiplantae</taxon>
        <taxon>Streptophyta</taxon>
        <taxon>Embryophyta</taxon>
        <taxon>Tracheophyta</taxon>
        <taxon>Spermatophyta</taxon>
        <taxon>Magnoliopsida</taxon>
        <taxon>eudicotyledons</taxon>
        <taxon>Gunneridae</taxon>
        <taxon>Pentapetalae</taxon>
        <taxon>rosids</taxon>
        <taxon>fabids</taxon>
        <taxon>Fabales</taxon>
        <taxon>Fabaceae</taxon>
        <taxon>Papilionoideae</taxon>
        <taxon>50 kb inversion clade</taxon>
        <taxon>NPAAA clade</taxon>
        <taxon>indigoferoid/millettioid clade</taxon>
        <taxon>Phaseoleae</taxon>
        <taxon>Cajanus</taxon>
    </lineage>
</organism>
<gene>
    <name evidence="2" type="ORF">KK1_036256</name>
</gene>
<feature type="domain" description="Reverse transcriptase Ty1/copia-type" evidence="1">
    <location>
        <begin position="2"/>
        <end position="120"/>
    </location>
</feature>
<accession>A0A151RIF6</accession>
<dbReference type="AlphaFoldDB" id="A0A151RIF6"/>
<dbReference type="EMBL" id="KQ483721">
    <property type="protein sequence ID" value="KYP42347.1"/>
    <property type="molecule type" value="Genomic_DNA"/>
</dbReference>
<proteinExistence type="predicted"/>
<dbReference type="InterPro" id="IPR043502">
    <property type="entry name" value="DNA/RNA_pol_sf"/>
</dbReference>
<evidence type="ECO:0000313" key="3">
    <source>
        <dbReference type="Proteomes" id="UP000075243"/>
    </source>
</evidence>
<evidence type="ECO:0000313" key="2">
    <source>
        <dbReference type="EMBL" id="KYP42347.1"/>
    </source>
</evidence>
<dbReference type="InterPro" id="IPR013103">
    <property type="entry name" value="RVT_2"/>
</dbReference>
<keyword evidence="3" id="KW-1185">Reference proteome</keyword>
<sequence length="122" mass="13992">MDQSPCFTTSYQPHLVCRLHHSIYGPKQSPRTWFGHFSLALIEFSMTQCEVDHSVFFLHSSFGLCTYFVVYVDDIVITGDDSDGICHLKSHLQHQFQMKDLDPLKYFLGIEVAQSASNIVIF</sequence>
<dbReference type="Pfam" id="PF07727">
    <property type="entry name" value="RVT_2"/>
    <property type="match status" value="1"/>
</dbReference>
<dbReference type="Proteomes" id="UP000075243">
    <property type="component" value="Unassembled WGS sequence"/>
</dbReference>
<name>A0A151RIF6_CAJCA</name>
<evidence type="ECO:0000259" key="1">
    <source>
        <dbReference type="Pfam" id="PF07727"/>
    </source>
</evidence>
<reference evidence="2" key="1">
    <citation type="journal article" date="2012" name="Nat. Biotechnol.">
        <title>Draft genome sequence of pigeonpea (Cajanus cajan), an orphan legume crop of resource-poor farmers.</title>
        <authorList>
            <person name="Varshney R.K."/>
            <person name="Chen W."/>
            <person name="Li Y."/>
            <person name="Bharti A.K."/>
            <person name="Saxena R.K."/>
            <person name="Schlueter J.A."/>
            <person name="Donoghue M.T."/>
            <person name="Azam S."/>
            <person name="Fan G."/>
            <person name="Whaley A.M."/>
            <person name="Farmer A.D."/>
            <person name="Sheridan J."/>
            <person name="Iwata A."/>
            <person name="Tuteja R."/>
            <person name="Penmetsa R.V."/>
            <person name="Wu W."/>
            <person name="Upadhyaya H.D."/>
            <person name="Yang S.P."/>
            <person name="Shah T."/>
            <person name="Saxena K.B."/>
            <person name="Michael T."/>
            <person name="McCombie W.R."/>
            <person name="Yang B."/>
            <person name="Zhang G."/>
            <person name="Yang H."/>
            <person name="Wang J."/>
            <person name="Spillane C."/>
            <person name="Cook D.R."/>
            <person name="May G.D."/>
            <person name="Xu X."/>
            <person name="Jackson S.A."/>
        </authorList>
    </citation>
    <scope>NUCLEOTIDE SEQUENCE [LARGE SCALE GENOMIC DNA]</scope>
</reference>
<dbReference type="Gramene" id="C.cajan_37873.t">
    <property type="protein sequence ID" value="C.cajan_37873.t.cds1"/>
    <property type="gene ID" value="C.cajan_37873"/>
</dbReference>